<proteinExistence type="predicted"/>
<keyword evidence="2" id="KW-1185">Reference proteome</keyword>
<sequence>MGPATAAGISAHAFTYPERVPDPVAREAMFARHWTQLQFFRRELLEDLATAEKITLHASYGCSTLRPVAGCSLRCAAMGRRPGNTPGRPMPNIWAAAWGRWRKG</sequence>
<evidence type="ECO:0000313" key="2">
    <source>
        <dbReference type="Proteomes" id="UP000600101"/>
    </source>
</evidence>
<organism evidence="1 2">
    <name type="scientific">Siccirubricoccus deserti</name>
    <dbReference type="NCBI Taxonomy" id="2013562"/>
    <lineage>
        <taxon>Bacteria</taxon>
        <taxon>Pseudomonadati</taxon>
        <taxon>Pseudomonadota</taxon>
        <taxon>Alphaproteobacteria</taxon>
        <taxon>Acetobacterales</taxon>
        <taxon>Roseomonadaceae</taxon>
        <taxon>Siccirubricoccus</taxon>
    </lineage>
</organism>
<protein>
    <submittedName>
        <fullName evidence="1">Uncharacterized protein</fullName>
    </submittedName>
</protein>
<dbReference type="EMBL" id="JACOMF010000042">
    <property type="protein sequence ID" value="MBC4018102.1"/>
    <property type="molecule type" value="Genomic_DNA"/>
</dbReference>
<dbReference type="AlphaFoldDB" id="A0A9X0UEW5"/>
<gene>
    <name evidence="1" type="ORF">H7965_22665</name>
</gene>
<evidence type="ECO:0000313" key="1">
    <source>
        <dbReference type="EMBL" id="MBC4018102.1"/>
    </source>
</evidence>
<dbReference type="Proteomes" id="UP000600101">
    <property type="component" value="Unassembled WGS sequence"/>
</dbReference>
<comment type="caution">
    <text evidence="1">The sequence shown here is derived from an EMBL/GenBank/DDBJ whole genome shotgun (WGS) entry which is preliminary data.</text>
</comment>
<dbReference type="RefSeq" id="WP_186772856.1">
    <property type="nucleotide sequence ID" value="NZ_JACOMF010000042.1"/>
</dbReference>
<name>A0A9X0UEW5_9PROT</name>
<accession>A0A9X0UEW5</accession>
<reference evidence="1" key="1">
    <citation type="submission" date="2020-08" db="EMBL/GenBank/DDBJ databases">
        <authorList>
            <person name="Hu Y."/>
            <person name="Nguyen S.V."/>
            <person name="Li F."/>
            <person name="Fanning S."/>
        </authorList>
    </citation>
    <scope>NUCLEOTIDE SEQUENCE</scope>
    <source>
        <strain evidence="1">SYSU D8009</strain>
    </source>
</reference>